<dbReference type="STRING" id="235205.BAZSYMB_GCONTIG00744_1"/>
<sequence length="64" mass="7544">MLIVQLKTDSLIFHLVVKTTNRGGLLRCKQLSWHHDQYIRLYPYASMNLALFHHLTPILDDLKL</sequence>
<protein>
    <submittedName>
        <fullName evidence="1">Uncharacterized protein</fullName>
    </submittedName>
</protein>
<dbReference type="EMBL" id="CVUD02000085">
    <property type="protein sequence ID" value="SEH66856.1"/>
    <property type="molecule type" value="Genomic_DNA"/>
</dbReference>
<dbReference type="AlphaFoldDB" id="A0A1H6JW01"/>
<organism evidence="1 2">
    <name type="scientific">Bathymodiolus azoricus thioautotrophic gill symbiont</name>
    <dbReference type="NCBI Taxonomy" id="235205"/>
    <lineage>
        <taxon>Bacteria</taxon>
        <taxon>Pseudomonadati</taxon>
        <taxon>Pseudomonadota</taxon>
        <taxon>Gammaproteobacteria</taxon>
        <taxon>sulfur-oxidizing symbionts</taxon>
    </lineage>
</organism>
<dbReference type="Proteomes" id="UP000198559">
    <property type="component" value="Unassembled WGS sequence"/>
</dbReference>
<accession>A0A1H6JW01</accession>
<evidence type="ECO:0000313" key="1">
    <source>
        <dbReference type="EMBL" id="SEH66856.1"/>
    </source>
</evidence>
<gene>
    <name evidence="1" type="ORF">BAZSYMB_GCONTIG00744_1</name>
</gene>
<name>A0A1H6JW01_9GAMM</name>
<reference evidence="2" key="1">
    <citation type="submission" date="2016-06" db="EMBL/GenBank/DDBJ databases">
        <authorList>
            <person name="Petersen J."/>
            <person name="Sayavedra L."/>
        </authorList>
    </citation>
    <scope>NUCLEOTIDE SEQUENCE [LARGE SCALE GENOMIC DNA]</scope>
    <source>
        <strain evidence="2">BazSymB</strain>
    </source>
</reference>
<evidence type="ECO:0000313" key="2">
    <source>
        <dbReference type="Proteomes" id="UP000198559"/>
    </source>
</evidence>
<proteinExistence type="predicted"/>